<evidence type="ECO:0000313" key="2">
    <source>
        <dbReference type="Proteomes" id="UP000192251"/>
    </source>
</evidence>
<dbReference type="SUPFAM" id="SSF51735">
    <property type="entry name" value="NAD(P)-binding Rossmann-fold domains"/>
    <property type="match status" value="1"/>
</dbReference>
<name>A0ABC8BL07_9ACTN</name>
<dbReference type="EMBL" id="CP020563">
    <property type="protein sequence ID" value="ARF70810.1"/>
    <property type="molecule type" value="Genomic_DNA"/>
</dbReference>
<accession>A0ABC8BL07</accession>
<evidence type="ECO:0008006" key="3">
    <source>
        <dbReference type="Google" id="ProtNLM"/>
    </source>
</evidence>
<organism evidence="1 2">
    <name type="scientific">Kitasatospora albolonga</name>
    <dbReference type="NCBI Taxonomy" id="68173"/>
    <lineage>
        <taxon>Bacteria</taxon>
        <taxon>Bacillati</taxon>
        <taxon>Actinomycetota</taxon>
        <taxon>Actinomycetes</taxon>
        <taxon>Kitasatosporales</taxon>
        <taxon>Streptomycetaceae</taxon>
        <taxon>Kitasatospora</taxon>
    </lineage>
</organism>
<reference evidence="1 2" key="1">
    <citation type="submission" date="2017-04" db="EMBL/GenBank/DDBJ databases">
        <title>The complete genome sequence of Streptomyces albolongus YIM 101047, the producer of novel bafilomycins and novel odoriferous sesquiterpenoids.</title>
        <authorList>
            <person name="Yin M."/>
            <person name="Jiang Y."/>
        </authorList>
    </citation>
    <scope>NUCLEOTIDE SEQUENCE [LARGE SCALE GENOMIC DNA]</scope>
    <source>
        <strain evidence="1 2">YIM 101047</strain>
    </source>
</reference>
<dbReference type="Proteomes" id="UP000192251">
    <property type="component" value="Chromosome"/>
</dbReference>
<protein>
    <recommendedName>
        <fullName evidence="3">Non-ribosomal peptide synthetase</fullName>
    </recommendedName>
</protein>
<dbReference type="Gene3D" id="3.40.50.720">
    <property type="entry name" value="NAD(P)-binding Rossmann-like Domain"/>
    <property type="match status" value="1"/>
</dbReference>
<dbReference type="InterPro" id="IPR036291">
    <property type="entry name" value="NAD(P)-bd_dom_sf"/>
</dbReference>
<dbReference type="AlphaFoldDB" id="A0ABC8BL07"/>
<sequence>MDAALIGYLPSPAHLAHLAQLPETALPREELRTLLFPDGHPRLLETLSTPLGRSGFVCIPLFADELAPGETLLRHTVHGVDLASSLGARTVSLAGMIPSHTNYGFDVLRATTTAAVTTGHATTVVSVVKTVHAALDATGQQLGDLTVAFVGLGSIGSSSLELLLSQAPTPPARLLLCDLPGSRPRLNQLAEHLRQHGLANTIDILESDRELPDTVYKARLIVTAVSGDATLLDIDRLHPGTTVIDDSFPTASTPHAPSPG</sequence>
<evidence type="ECO:0000313" key="1">
    <source>
        <dbReference type="EMBL" id="ARF70810.1"/>
    </source>
</evidence>
<gene>
    <name evidence="1" type="ORF">B7C62_00030</name>
</gene>
<keyword evidence="2" id="KW-1185">Reference proteome</keyword>
<proteinExistence type="predicted"/>
<dbReference type="KEGG" id="kab:B7C62_00030"/>